<dbReference type="Proteomes" id="UP000515465">
    <property type="component" value="Chromosome"/>
</dbReference>
<protein>
    <submittedName>
        <fullName evidence="1">Uncharacterized protein</fullName>
    </submittedName>
</protein>
<name>A0A7G6SS37_9HYPH</name>
<evidence type="ECO:0000313" key="2">
    <source>
        <dbReference type="Proteomes" id="UP000515465"/>
    </source>
</evidence>
<evidence type="ECO:0000313" key="1">
    <source>
        <dbReference type="EMBL" id="QND57319.1"/>
    </source>
</evidence>
<reference evidence="2" key="1">
    <citation type="journal article" date="2020" name="Mol. Plant Microbe">
        <title>Rhizobial microsymbionts of the narrowly endemic Oxytropis species growing in Kamchatka are characterized by significant genetic diversity and possess a set of genes that are associated with T3SS and T6SS secretion systems and can affect the development of symbiosis.</title>
        <authorList>
            <person name="Safronova V."/>
            <person name="Guro P."/>
            <person name="Sazanova A."/>
            <person name="Kuznetsova I."/>
            <person name="Belimov A."/>
            <person name="Yakubov V."/>
            <person name="Chirak E."/>
            <person name="Afonin A."/>
            <person name="Gogolev Y."/>
            <person name="Andronov E."/>
            <person name="Tikhonovich I."/>
        </authorList>
    </citation>
    <scope>NUCLEOTIDE SEQUENCE [LARGE SCALE GENOMIC DNA]</scope>
    <source>
        <strain evidence="2">583</strain>
    </source>
</reference>
<dbReference type="RefSeq" id="WP_183464154.1">
    <property type="nucleotide sequence ID" value="NZ_CP050296.1"/>
</dbReference>
<dbReference type="EMBL" id="CP050296">
    <property type="protein sequence ID" value="QND57319.1"/>
    <property type="molecule type" value="Genomic_DNA"/>
</dbReference>
<sequence>MRVRSYHFDAGATSGAMMVPSAEEFRDRIVAIIADRQAAASASPYDWKVCVGAVSAARDEFEKVVVAGTPHDYAADVIARLERLRDAYYDPDGEYTSGRSDIGTVIERIRKALRSIGQ</sequence>
<gene>
    <name evidence="1" type="ORF">HB778_12360</name>
</gene>
<proteinExistence type="predicted"/>
<accession>A0A7G6SS37</accession>
<organism evidence="1 2">
    <name type="scientific">Mesorhizobium huakuii</name>
    <dbReference type="NCBI Taxonomy" id="28104"/>
    <lineage>
        <taxon>Bacteria</taxon>
        <taxon>Pseudomonadati</taxon>
        <taxon>Pseudomonadota</taxon>
        <taxon>Alphaproteobacteria</taxon>
        <taxon>Hyphomicrobiales</taxon>
        <taxon>Phyllobacteriaceae</taxon>
        <taxon>Mesorhizobium</taxon>
    </lineage>
</organism>
<dbReference type="AlphaFoldDB" id="A0A7G6SS37"/>